<evidence type="ECO:0000256" key="1">
    <source>
        <dbReference type="ARBA" id="ARBA00004442"/>
    </source>
</evidence>
<feature type="chain" id="PRO_5014119007" evidence="6">
    <location>
        <begin position="21"/>
        <end position="250"/>
    </location>
</feature>
<evidence type="ECO:0000313" key="8">
    <source>
        <dbReference type="Proteomes" id="UP000234530"/>
    </source>
</evidence>
<feature type="signal peptide" evidence="6">
    <location>
        <begin position="1"/>
        <end position="20"/>
    </location>
</feature>
<name>A0A2H5EXT5_9RHOB</name>
<dbReference type="OrthoDB" id="5462484at2"/>
<dbReference type="Proteomes" id="UP000234530">
    <property type="component" value="Chromosome"/>
</dbReference>
<accession>A0A2H5EXT5</accession>
<sequence length="250" mass="26485">MKHILMLALLAAPLASVASAQDMSLGNRWGTLSADVGLGVSYGPKYPGAEDHEASPWLILRNASFGEPGKGNLDGFSILPVFGLVGERNEDDDAALAGMGDISRAYELGGQLSYGQGPVNGYLRARQGFGGHHGVTGELGVRYRSEVNDKLTMWSSLEMTYGDSEYVETYFGVTPDQSASSGNAAYSPGGGFTKAAAKLSARYSLNDKTALLGEIEYGRLVGDAADSPLVQDKEQPSVRLGIVRNFSFGF</sequence>
<keyword evidence="3 6" id="KW-0732">Signal</keyword>
<dbReference type="GO" id="GO:0009279">
    <property type="term" value="C:cell outer membrane"/>
    <property type="evidence" value="ECO:0007669"/>
    <property type="project" value="UniProtKB-SubCell"/>
</dbReference>
<reference evidence="7 8" key="1">
    <citation type="journal article" date="2013" name="Antonie Van Leeuwenhoek">
        <title>Paracoccus zhejiangensis sp. nov., isolated from activated sludge in wastewater-treatment system.</title>
        <authorList>
            <person name="Wu Z.G."/>
            <person name="Zhang D.F."/>
            <person name="Liu Y.L."/>
            <person name="Wang F."/>
            <person name="Jiang X."/>
            <person name="Li C."/>
            <person name="Li S.P."/>
            <person name="Hong Q."/>
            <person name="Li W.J."/>
        </authorList>
    </citation>
    <scope>NUCLEOTIDE SEQUENCE [LARGE SCALE GENOMIC DNA]</scope>
    <source>
        <strain evidence="7 8">J6</strain>
    </source>
</reference>
<keyword evidence="8" id="KW-1185">Reference proteome</keyword>
<evidence type="ECO:0000256" key="2">
    <source>
        <dbReference type="ARBA" id="ARBA00005722"/>
    </source>
</evidence>
<gene>
    <name evidence="7" type="ORF">CX676_07880</name>
</gene>
<dbReference type="PANTHER" id="PTHR38776:SF1">
    <property type="entry name" value="MLTA-INTERACTING PROTEIN-RELATED"/>
    <property type="match status" value="1"/>
</dbReference>
<evidence type="ECO:0000256" key="5">
    <source>
        <dbReference type="ARBA" id="ARBA00023237"/>
    </source>
</evidence>
<evidence type="ECO:0000256" key="6">
    <source>
        <dbReference type="SAM" id="SignalP"/>
    </source>
</evidence>
<evidence type="ECO:0000256" key="3">
    <source>
        <dbReference type="ARBA" id="ARBA00022729"/>
    </source>
</evidence>
<proteinExistence type="inferred from homology"/>
<keyword evidence="4" id="KW-0472">Membrane</keyword>
<dbReference type="KEGG" id="pzh:CX676_07880"/>
<dbReference type="InterPro" id="IPR010583">
    <property type="entry name" value="MipA"/>
</dbReference>
<dbReference type="Pfam" id="PF06629">
    <property type="entry name" value="MipA"/>
    <property type="match status" value="1"/>
</dbReference>
<dbReference type="PANTHER" id="PTHR38776">
    <property type="entry name" value="MLTA-INTERACTING PROTEIN-RELATED"/>
    <property type="match status" value="1"/>
</dbReference>
<protein>
    <submittedName>
        <fullName evidence="7">MipA/OmpV family protein</fullName>
    </submittedName>
</protein>
<organism evidence="7 8">
    <name type="scientific">Paracoccus zhejiangensis</name>
    <dbReference type="NCBI Taxonomy" id="1077935"/>
    <lineage>
        <taxon>Bacteria</taxon>
        <taxon>Pseudomonadati</taxon>
        <taxon>Pseudomonadota</taxon>
        <taxon>Alphaproteobacteria</taxon>
        <taxon>Rhodobacterales</taxon>
        <taxon>Paracoccaceae</taxon>
        <taxon>Paracoccus</taxon>
    </lineage>
</organism>
<comment type="similarity">
    <text evidence="2">Belongs to the MipA/OmpV family.</text>
</comment>
<dbReference type="RefSeq" id="WP_101752124.1">
    <property type="nucleotide sequence ID" value="NZ_CP025430.1"/>
</dbReference>
<dbReference type="EMBL" id="CP025430">
    <property type="protein sequence ID" value="AUH64084.1"/>
    <property type="molecule type" value="Genomic_DNA"/>
</dbReference>
<keyword evidence="5" id="KW-0998">Cell outer membrane</keyword>
<comment type="subcellular location">
    <subcellularLocation>
        <location evidence="1">Cell outer membrane</location>
    </subcellularLocation>
</comment>
<dbReference type="AlphaFoldDB" id="A0A2H5EXT5"/>
<evidence type="ECO:0000256" key="4">
    <source>
        <dbReference type="ARBA" id="ARBA00023136"/>
    </source>
</evidence>
<evidence type="ECO:0000313" key="7">
    <source>
        <dbReference type="EMBL" id="AUH64084.1"/>
    </source>
</evidence>